<dbReference type="EMBL" id="DS113567">
    <property type="protein sequence ID" value="EAY01452.1"/>
    <property type="molecule type" value="Genomic_DNA"/>
</dbReference>
<dbReference type="AlphaFoldDB" id="A2F0X7"/>
<dbReference type="OrthoDB" id="10260438at2759"/>
<sequence length="184" mass="20401">MTAIESFDKNALKNLILRVLAWRVGDVQDLPAQLTESLSITTSETLHVLELICPVLDKIINEEPKSEEEIIPVIKELNSETTKKLATISLSIRDKCISFCSEHSPSLSKVLYHDWNTSMQVATESLGRIARPIASITMRIQPASSGKCLLPPLQSLSMDLSKDMVDALASGFDRLQNQLVKIVQ</sequence>
<accession>A2F0X7</accession>
<reference evidence="1" key="1">
    <citation type="submission" date="2006-10" db="EMBL/GenBank/DDBJ databases">
        <authorList>
            <person name="Amadeo P."/>
            <person name="Zhao Q."/>
            <person name="Wortman J."/>
            <person name="Fraser-Liggett C."/>
            <person name="Carlton J."/>
        </authorList>
    </citation>
    <scope>NUCLEOTIDE SEQUENCE</scope>
    <source>
        <strain evidence="1">G3</strain>
    </source>
</reference>
<organism evidence="1 2">
    <name type="scientific">Trichomonas vaginalis (strain ATCC PRA-98 / G3)</name>
    <dbReference type="NCBI Taxonomy" id="412133"/>
    <lineage>
        <taxon>Eukaryota</taxon>
        <taxon>Metamonada</taxon>
        <taxon>Parabasalia</taxon>
        <taxon>Trichomonadida</taxon>
        <taxon>Trichomonadidae</taxon>
        <taxon>Trichomonas</taxon>
    </lineage>
</organism>
<keyword evidence="2" id="KW-1185">Reference proteome</keyword>
<dbReference type="KEGG" id="tva:4759278"/>
<evidence type="ECO:0000313" key="1">
    <source>
        <dbReference type="EMBL" id="EAY01452.1"/>
    </source>
</evidence>
<reference evidence="1" key="2">
    <citation type="journal article" date="2007" name="Science">
        <title>Draft genome sequence of the sexually transmitted pathogen Trichomonas vaginalis.</title>
        <authorList>
            <person name="Carlton J.M."/>
            <person name="Hirt R.P."/>
            <person name="Silva J.C."/>
            <person name="Delcher A.L."/>
            <person name="Schatz M."/>
            <person name="Zhao Q."/>
            <person name="Wortman J.R."/>
            <person name="Bidwell S.L."/>
            <person name="Alsmark U.C.M."/>
            <person name="Besteiro S."/>
            <person name="Sicheritz-Ponten T."/>
            <person name="Noel C.J."/>
            <person name="Dacks J.B."/>
            <person name="Foster P.G."/>
            <person name="Simillion C."/>
            <person name="Van de Peer Y."/>
            <person name="Miranda-Saavedra D."/>
            <person name="Barton G.J."/>
            <person name="Westrop G.D."/>
            <person name="Mueller S."/>
            <person name="Dessi D."/>
            <person name="Fiori P.L."/>
            <person name="Ren Q."/>
            <person name="Paulsen I."/>
            <person name="Zhang H."/>
            <person name="Bastida-Corcuera F.D."/>
            <person name="Simoes-Barbosa A."/>
            <person name="Brown M.T."/>
            <person name="Hayes R.D."/>
            <person name="Mukherjee M."/>
            <person name="Okumura C.Y."/>
            <person name="Schneider R."/>
            <person name="Smith A.J."/>
            <person name="Vanacova S."/>
            <person name="Villalvazo M."/>
            <person name="Haas B.J."/>
            <person name="Pertea M."/>
            <person name="Feldblyum T.V."/>
            <person name="Utterback T.R."/>
            <person name="Shu C.L."/>
            <person name="Osoegawa K."/>
            <person name="de Jong P.J."/>
            <person name="Hrdy I."/>
            <person name="Horvathova L."/>
            <person name="Zubacova Z."/>
            <person name="Dolezal P."/>
            <person name="Malik S.B."/>
            <person name="Logsdon J.M. Jr."/>
            <person name="Henze K."/>
            <person name="Gupta A."/>
            <person name="Wang C.C."/>
            <person name="Dunne R.L."/>
            <person name="Upcroft J.A."/>
            <person name="Upcroft P."/>
            <person name="White O."/>
            <person name="Salzberg S.L."/>
            <person name="Tang P."/>
            <person name="Chiu C.-H."/>
            <person name="Lee Y.-S."/>
            <person name="Embley T.M."/>
            <person name="Coombs G.H."/>
            <person name="Mottram J.C."/>
            <person name="Tachezy J."/>
            <person name="Fraser-Liggett C.M."/>
            <person name="Johnson P.J."/>
        </authorList>
    </citation>
    <scope>NUCLEOTIDE SEQUENCE [LARGE SCALE GENOMIC DNA]</scope>
    <source>
        <strain evidence="1">G3</strain>
    </source>
</reference>
<dbReference type="VEuPathDB" id="TrichDB:TVAG_490400"/>
<dbReference type="VEuPathDB" id="TrichDB:TVAGG3_0532500"/>
<protein>
    <recommendedName>
        <fullName evidence="3">COMM domain-containing protein</fullName>
    </recommendedName>
</protein>
<evidence type="ECO:0008006" key="3">
    <source>
        <dbReference type="Google" id="ProtNLM"/>
    </source>
</evidence>
<dbReference type="InParanoid" id="A2F0X7"/>
<evidence type="ECO:0000313" key="2">
    <source>
        <dbReference type="Proteomes" id="UP000001542"/>
    </source>
</evidence>
<dbReference type="Proteomes" id="UP000001542">
    <property type="component" value="Unassembled WGS sequence"/>
</dbReference>
<proteinExistence type="predicted"/>
<dbReference type="RefSeq" id="XP_001330265.1">
    <property type="nucleotide sequence ID" value="XM_001330230.1"/>
</dbReference>
<dbReference type="SMR" id="A2F0X7"/>
<gene>
    <name evidence="1" type="ORF">TVAG_490400</name>
</gene>
<name>A2F0X7_TRIV3</name>